<dbReference type="GO" id="GO:0016772">
    <property type="term" value="F:transferase activity, transferring phosphorus-containing groups"/>
    <property type="evidence" value="ECO:0007669"/>
    <property type="project" value="InterPro"/>
</dbReference>
<evidence type="ECO:0000259" key="1">
    <source>
        <dbReference type="Pfam" id="PF11380"/>
    </source>
</evidence>
<reference evidence="2" key="1">
    <citation type="submission" date="2021-05" db="EMBL/GenBank/DDBJ databases">
        <title>Complete genome sequence of the cellulolytic planctomycete Telmatocola sphagniphila SP2T and characterization of the first cellulase from planctomycetes.</title>
        <authorList>
            <person name="Rakitin A.L."/>
            <person name="Beletsky A.V."/>
            <person name="Naumoff D.G."/>
            <person name="Kulichevskaya I.S."/>
            <person name="Mardanov A.V."/>
            <person name="Ravin N.V."/>
            <person name="Dedysh S.N."/>
        </authorList>
    </citation>
    <scope>NUCLEOTIDE SEQUENCE</scope>
    <source>
        <strain evidence="2">SP2T</strain>
    </source>
</reference>
<sequence>MEKNSEYSFITSSWDISDTDALYILKNSTFDNFEIQYSLRSLQTHIPFIRKVWVFGDKPTFLSCNKSIIEHVPHEYMASPLGFKSPVTNTFLITFLGSIIPGMDEEFLWFCDDFFLLKDFPPEEACKDRYYEDMSKVTTRGRRVTLAPHLNKRKSM</sequence>
<dbReference type="InterPro" id="IPR021520">
    <property type="entry name" value="Stealth_CR2"/>
</dbReference>
<keyword evidence="3" id="KW-1185">Reference proteome</keyword>
<proteinExistence type="predicted"/>
<feature type="domain" description="Stealth protein CR2 conserved region 2" evidence="1">
    <location>
        <begin position="31"/>
        <end position="128"/>
    </location>
</feature>
<dbReference type="Proteomes" id="UP000676194">
    <property type="component" value="Chromosome"/>
</dbReference>
<gene>
    <name evidence="2" type="ORF">KIH39_15930</name>
</gene>
<evidence type="ECO:0000313" key="3">
    <source>
        <dbReference type="Proteomes" id="UP000676194"/>
    </source>
</evidence>
<name>A0A8E6BBP0_9BACT</name>
<dbReference type="Pfam" id="PF11380">
    <property type="entry name" value="Stealth_CR2"/>
    <property type="match status" value="1"/>
</dbReference>
<dbReference type="AlphaFoldDB" id="A0A8E6BBP0"/>
<dbReference type="RefSeq" id="WP_213500439.1">
    <property type="nucleotide sequence ID" value="NZ_CP074694.1"/>
</dbReference>
<accession>A0A8E6BBP0</accession>
<dbReference type="EMBL" id="CP074694">
    <property type="protein sequence ID" value="QVL34929.1"/>
    <property type="molecule type" value="Genomic_DNA"/>
</dbReference>
<organism evidence="2 3">
    <name type="scientific">Telmatocola sphagniphila</name>
    <dbReference type="NCBI Taxonomy" id="1123043"/>
    <lineage>
        <taxon>Bacteria</taxon>
        <taxon>Pseudomonadati</taxon>
        <taxon>Planctomycetota</taxon>
        <taxon>Planctomycetia</taxon>
        <taxon>Gemmatales</taxon>
        <taxon>Gemmataceae</taxon>
    </lineage>
</organism>
<evidence type="ECO:0000313" key="2">
    <source>
        <dbReference type="EMBL" id="QVL34929.1"/>
    </source>
</evidence>
<dbReference type="KEGG" id="tsph:KIH39_15930"/>
<protein>
    <recommendedName>
        <fullName evidence="1">Stealth protein CR2 conserved region 2 domain-containing protein</fullName>
    </recommendedName>
</protein>